<organism evidence="1">
    <name type="scientific">Rhizobium meliloti</name>
    <name type="common">Ensifer meliloti</name>
    <name type="synonym">Sinorhizobium meliloti</name>
    <dbReference type="NCBI Taxonomy" id="382"/>
    <lineage>
        <taxon>Bacteria</taxon>
        <taxon>Pseudomonadati</taxon>
        <taxon>Pseudomonadota</taxon>
        <taxon>Alphaproteobacteria</taxon>
        <taxon>Hyphomicrobiales</taxon>
        <taxon>Rhizobiaceae</taxon>
        <taxon>Sinorhizobium/Ensifer group</taxon>
        <taxon>Sinorhizobium</taxon>
    </lineage>
</organism>
<gene>
    <name evidence="1" type="ORF">GHK45_30710</name>
</gene>
<accession>A0A6A7ZZ55</accession>
<name>A0A6A7ZZ55_RHIML</name>
<dbReference type="RefSeq" id="WP_127662889.1">
    <property type="nucleotide sequence ID" value="NZ_RPJR01000085.1"/>
</dbReference>
<comment type="caution">
    <text evidence="1">The sequence shown here is derived from an EMBL/GenBank/DDBJ whole genome shotgun (WGS) entry which is preliminary data.</text>
</comment>
<evidence type="ECO:0000313" key="1">
    <source>
        <dbReference type="EMBL" id="MQW07965.1"/>
    </source>
</evidence>
<sequence length="535" mass="58679">MDEDIVLVAPTCGAFAKRQFPSRRLIAILDEAQLDAFLASCRASSLTFCGTWRQLTVRVSRALAQWAIQKPERGCGFSLVTNVSPQMRPRRPLDSNRVYEIIDGFPAAEHNAAGRQIIDSNFVIGRLLDPSLPAPLGAVITGHGSEYCIRLGSRWFSTFNTAFLTDPIILPSFKLGDVIFLNCCSSLKLGDSCVPESYSLAALLFSLGSAVIGSFRNLHTSPHYAAIFAQALLQGNSLGEIVNRLNAESNRFERGVAFQLLGDPVHRLGPVNLRPSAGLLQSRPPQLPLPSSLKRALEDNLDLELLSAALTRWIPESSALAEVHANVEDLTEYAGSTDHAWHITGLGEEEVAQLSQFFEHQRHALQLALLTALAQSIQTTGWIQTRYVTFCRRLSPTTHTCARCGGVCNWTPYEPFASYLPAVHREECDHCGTTQERIGDGPQLTILTVQPEASSVAISIPTPPERSQGLLLFHRMPSFAPLPWPQEGGKVHIPYSALSFLGRLTLVAAVLSPNCLALQYHTFFVCPDLPHETVQ</sequence>
<protein>
    <submittedName>
        <fullName evidence="1">Uncharacterized protein</fullName>
    </submittedName>
</protein>
<reference evidence="1" key="1">
    <citation type="journal article" date="2013" name="Genome Biol.">
        <title>Comparative genomics of the core and accessory genomes of 48 Sinorhizobium strains comprising five genospecies.</title>
        <authorList>
            <person name="Sugawara M."/>
            <person name="Epstein B."/>
            <person name="Badgley B.D."/>
            <person name="Unno T."/>
            <person name="Xu L."/>
            <person name="Reese J."/>
            <person name="Gyaneshwar P."/>
            <person name="Denny R."/>
            <person name="Mudge J."/>
            <person name="Bharti A.K."/>
            <person name="Farmer A.D."/>
            <person name="May G.D."/>
            <person name="Woodward J.E."/>
            <person name="Medigue C."/>
            <person name="Vallenet D."/>
            <person name="Lajus A."/>
            <person name="Rouy Z."/>
            <person name="Martinez-Vaz B."/>
            <person name="Tiffin P."/>
            <person name="Young N.D."/>
            <person name="Sadowsky M.J."/>
        </authorList>
    </citation>
    <scope>NUCLEOTIDE SEQUENCE</scope>
    <source>
        <strain evidence="1">M30</strain>
    </source>
</reference>
<dbReference type="EMBL" id="WISP01000195">
    <property type="protein sequence ID" value="MQW07965.1"/>
    <property type="molecule type" value="Genomic_DNA"/>
</dbReference>
<dbReference type="AlphaFoldDB" id="A0A6A7ZZ55"/>
<proteinExistence type="predicted"/>